<keyword evidence="2" id="KW-1185">Reference proteome</keyword>
<proteinExistence type="predicted"/>
<gene>
    <name evidence="1" type="ORF">CEUSTIGMA_g3710.t1</name>
</gene>
<comment type="caution">
    <text evidence="1">The sequence shown here is derived from an EMBL/GenBank/DDBJ whole genome shotgun (WGS) entry which is preliminary data.</text>
</comment>
<sequence>MLAVNYAHGKKLLGAKMMHRQRLYPGRALIRMRNISIFDLAGGRNGDGTPASNFKPSKQVLDLWQRADAVCFDIDCTITVNDSICWPNIWVLGSRSQS</sequence>
<accession>A0A250WZQ7</accession>
<organism evidence="1 2">
    <name type="scientific">Chlamydomonas eustigma</name>
    <dbReference type="NCBI Taxonomy" id="1157962"/>
    <lineage>
        <taxon>Eukaryota</taxon>
        <taxon>Viridiplantae</taxon>
        <taxon>Chlorophyta</taxon>
        <taxon>core chlorophytes</taxon>
        <taxon>Chlorophyceae</taxon>
        <taxon>CS clade</taxon>
        <taxon>Chlamydomonadales</taxon>
        <taxon>Chlamydomonadaceae</taxon>
        <taxon>Chlamydomonas</taxon>
    </lineage>
</organism>
<reference evidence="1 2" key="1">
    <citation type="submission" date="2017-08" db="EMBL/GenBank/DDBJ databases">
        <title>Acidophilic green algal genome provides insights into adaptation to an acidic environment.</title>
        <authorList>
            <person name="Hirooka S."/>
            <person name="Hirose Y."/>
            <person name="Kanesaki Y."/>
            <person name="Higuchi S."/>
            <person name="Fujiwara T."/>
            <person name="Onuma R."/>
            <person name="Era A."/>
            <person name="Ohbayashi R."/>
            <person name="Uzuka A."/>
            <person name="Nozaki H."/>
            <person name="Yoshikawa H."/>
            <person name="Miyagishima S.Y."/>
        </authorList>
    </citation>
    <scope>NUCLEOTIDE SEQUENCE [LARGE SCALE GENOMIC DNA]</scope>
    <source>
        <strain evidence="1 2">NIES-2499</strain>
    </source>
</reference>
<dbReference type="OrthoDB" id="27226at2759"/>
<dbReference type="AlphaFoldDB" id="A0A250WZQ7"/>
<evidence type="ECO:0000313" key="1">
    <source>
        <dbReference type="EMBL" id="GAX76266.1"/>
    </source>
</evidence>
<dbReference type="EMBL" id="BEGY01000016">
    <property type="protein sequence ID" value="GAX76266.1"/>
    <property type="molecule type" value="Genomic_DNA"/>
</dbReference>
<name>A0A250WZQ7_9CHLO</name>
<evidence type="ECO:0000313" key="2">
    <source>
        <dbReference type="Proteomes" id="UP000232323"/>
    </source>
</evidence>
<dbReference type="Proteomes" id="UP000232323">
    <property type="component" value="Unassembled WGS sequence"/>
</dbReference>
<protein>
    <submittedName>
        <fullName evidence="1">Uncharacterized protein</fullName>
    </submittedName>
</protein>